<evidence type="ECO:0000256" key="1">
    <source>
        <dbReference type="ARBA" id="ARBA00004496"/>
    </source>
</evidence>
<dbReference type="STRING" id="106004.A0A1Y2G5Q8"/>
<dbReference type="InterPro" id="IPR007581">
    <property type="entry name" value="Endonuclease-V"/>
</dbReference>
<dbReference type="InParanoid" id="A0A1Y2G5Q8"/>
<evidence type="ECO:0000313" key="8">
    <source>
        <dbReference type="Proteomes" id="UP000193467"/>
    </source>
</evidence>
<dbReference type="OrthoDB" id="20018at2759"/>
<evidence type="ECO:0000256" key="4">
    <source>
        <dbReference type="ARBA" id="ARBA00022759"/>
    </source>
</evidence>
<name>A0A1Y2G5Q8_9BASI</name>
<keyword evidence="2" id="KW-0963">Cytoplasm</keyword>
<accession>A0A1Y2G5Q8</accession>
<keyword evidence="5" id="KW-0378">Hydrolase</keyword>
<dbReference type="PANTHER" id="PTHR28511">
    <property type="entry name" value="ENDONUCLEASE V"/>
    <property type="match status" value="1"/>
</dbReference>
<feature type="region of interest" description="Disordered" evidence="6">
    <location>
        <begin position="300"/>
        <end position="323"/>
    </location>
</feature>
<proteinExistence type="predicted"/>
<sequence>MVFNLPAELQAVVADWTRIQHEQATSAIFHDAALSFSLRPPSLNSADALYFSDATVVEQDLWKPQVHHAELQQVEGLSVVGGLDISFREDGTGEEGIAVLAVLSFPQLRLITKISRVISLRETPYIPSFLSFREAAPLASLLDDLRAAGGPIPQLLFVDGNGRWHVREAGSAVAVGLLADLPTIGVAKEYHPLLPSDLPPSASSALPPSLEDDSQAYPSDFRSSQKGMRKATKALLQDRGDWISLRNMNGKGLGAALLSSPAPSSTNPVFVSEGHRVSLNTAMQLTLACSTTARVPEPIRQADALGRQKVKERWGHGSATQKT</sequence>
<feature type="compositionally biased region" description="Low complexity" evidence="6">
    <location>
        <begin position="198"/>
        <end position="209"/>
    </location>
</feature>
<dbReference type="GO" id="GO:0006281">
    <property type="term" value="P:DNA repair"/>
    <property type="evidence" value="ECO:0007669"/>
    <property type="project" value="InterPro"/>
</dbReference>
<dbReference type="GO" id="GO:0005730">
    <property type="term" value="C:nucleolus"/>
    <property type="evidence" value="ECO:0007669"/>
    <property type="project" value="TreeGrafter"/>
</dbReference>
<dbReference type="FunCoup" id="A0A1Y2G5Q8">
    <property type="interactions" value="44"/>
</dbReference>
<dbReference type="Pfam" id="PF04493">
    <property type="entry name" value="Endonuclease_5"/>
    <property type="match status" value="1"/>
</dbReference>
<gene>
    <name evidence="7" type="ORF">BCR35DRAFT_297784</name>
</gene>
<evidence type="ECO:0000313" key="7">
    <source>
        <dbReference type="EMBL" id="ORY92399.1"/>
    </source>
</evidence>
<keyword evidence="3" id="KW-0540">Nuclease</keyword>
<dbReference type="PANTHER" id="PTHR28511:SF1">
    <property type="entry name" value="ENDONUCLEASE V"/>
    <property type="match status" value="1"/>
</dbReference>
<evidence type="ECO:0000256" key="5">
    <source>
        <dbReference type="ARBA" id="ARBA00022801"/>
    </source>
</evidence>
<dbReference type="Proteomes" id="UP000193467">
    <property type="component" value="Unassembled WGS sequence"/>
</dbReference>
<comment type="caution">
    <text evidence="7">The sequence shown here is derived from an EMBL/GenBank/DDBJ whole genome shotgun (WGS) entry which is preliminary data.</text>
</comment>
<dbReference type="Gene3D" id="3.30.2170.10">
    <property type="entry name" value="archaeoglobus fulgidus dsm 4304 superfamily"/>
    <property type="match status" value="1"/>
</dbReference>
<dbReference type="EMBL" id="MCGR01000001">
    <property type="protein sequence ID" value="ORY92399.1"/>
    <property type="molecule type" value="Genomic_DNA"/>
</dbReference>
<organism evidence="7 8">
    <name type="scientific">Leucosporidium creatinivorum</name>
    <dbReference type="NCBI Taxonomy" id="106004"/>
    <lineage>
        <taxon>Eukaryota</taxon>
        <taxon>Fungi</taxon>
        <taxon>Dikarya</taxon>
        <taxon>Basidiomycota</taxon>
        <taxon>Pucciniomycotina</taxon>
        <taxon>Microbotryomycetes</taxon>
        <taxon>Leucosporidiales</taxon>
        <taxon>Leucosporidium</taxon>
    </lineage>
</organism>
<reference evidence="7 8" key="1">
    <citation type="submission" date="2016-07" db="EMBL/GenBank/DDBJ databases">
        <title>Pervasive Adenine N6-methylation of Active Genes in Fungi.</title>
        <authorList>
            <consortium name="DOE Joint Genome Institute"/>
            <person name="Mondo S.J."/>
            <person name="Dannebaum R.O."/>
            <person name="Kuo R.C."/>
            <person name="Labutti K."/>
            <person name="Haridas S."/>
            <person name="Kuo A."/>
            <person name="Salamov A."/>
            <person name="Ahrendt S.R."/>
            <person name="Lipzen A."/>
            <person name="Sullivan W."/>
            <person name="Andreopoulos W.B."/>
            <person name="Clum A."/>
            <person name="Lindquist E."/>
            <person name="Daum C."/>
            <person name="Ramamoorthy G.K."/>
            <person name="Gryganskyi A."/>
            <person name="Culley D."/>
            <person name="Magnuson J.K."/>
            <person name="James T.Y."/>
            <person name="O'Malley M.A."/>
            <person name="Stajich J.E."/>
            <person name="Spatafora J.W."/>
            <person name="Visel A."/>
            <person name="Grigoriev I.V."/>
        </authorList>
    </citation>
    <scope>NUCLEOTIDE SEQUENCE [LARGE SCALE GENOMIC DNA]</scope>
    <source>
        <strain evidence="7 8">62-1032</strain>
    </source>
</reference>
<evidence type="ECO:0000256" key="6">
    <source>
        <dbReference type="SAM" id="MobiDB-lite"/>
    </source>
</evidence>
<evidence type="ECO:0000256" key="3">
    <source>
        <dbReference type="ARBA" id="ARBA00022722"/>
    </source>
</evidence>
<dbReference type="GO" id="GO:0005737">
    <property type="term" value="C:cytoplasm"/>
    <property type="evidence" value="ECO:0007669"/>
    <property type="project" value="UniProtKB-SubCell"/>
</dbReference>
<protein>
    <submittedName>
        <fullName evidence="7">Endonuclease V-domain-containing protein</fullName>
    </submittedName>
</protein>
<keyword evidence="8" id="KW-1185">Reference proteome</keyword>
<dbReference type="GO" id="GO:0016891">
    <property type="term" value="F:RNA endonuclease activity producing 5'-phosphomonoesters, hydrolytic mechanism"/>
    <property type="evidence" value="ECO:0007669"/>
    <property type="project" value="TreeGrafter"/>
</dbReference>
<dbReference type="CDD" id="cd06559">
    <property type="entry name" value="Endonuclease_V"/>
    <property type="match status" value="1"/>
</dbReference>
<comment type="subcellular location">
    <subcellularLocation>
        <location evidence="1">Cytoplasm</location>
    </subcellularLocation>
</comment>
<dbReference type="AlphaFoldDB" id="A0A1Y2G5Q8"/>
<evidence type="ECO:0000256" key="2">
    <source>
        <dbReference type="ARBA" id="ARBA00022490"/>
    </source>
</evidence>
<feature type="region of interest" description="Disordered" evidence="6">
    <location>
        <begin position="198"/>
        <end position="230"/>
    </location>
</feature>
<keyword evidence="4 7" id="KW-0255">Endonuclease</keyword>
<dbReference type="GO" id="GO:0003727">
    <property type="term" value="F:single-stranded RNA binding"/>
    <property type="evidence" value="ECO:0007669"/>
    <property type="project" value="TreeGrafter"/>
</dbReference>